<dbReference type="STRING" id="1903179.BI347_18320"/>
<dbReference type="InterPro" id="IPR001647">
    <property type="entry name" value="HTH_TetR"/>
</dbReference>
<accession>A0A1S1WWH3</accession>
<sequence length="227" mass="24244">MDTRVPPQAGTMRKSPRQRRSRAMVDAIIEAATRVLGSRGWADFTTNEVAAVAGVSVGSLYQYFPNKLALAEAIRQRHLDAVLAALSVSGDWEASATLDQRVARLIDGVVAAHSVDHALHKVLLDEVPLAARSNLAAFEQEYQRRYRAVVAAGSGKHDSVRDEVAGRVLAAAVEGVVHAAARRGELGSLGLREELACLVRAYLRERSGASSGGDAQLVSPQGAESKR</sequence>
<dbReference type="PRINTS" id="PR00455">
    <property type="entry name" value="HTHTETR"/>
</dbReference>
<dbReference type="GO" id="GO:0003700">
    <property type="term" value="F:DNA-binding transcription factor activity"/>
    <property type="evidence" value="ECO:0007669"/>
    <property type="project" value="TreeGrafter"/>
</dbReference>
<dbReference type="PANTHER" id="PTHR30055">
    <property type="entry name" value="HTH-TYPE TRANSCRIPTIONAL REGULATOR RUTR"/>
    <property type="match status" value="1"/>
</dbReference>
<dbReference type="EMBL" id="MKCS01000002">
    <property type="protein sequence ID" value="OHX11601.1"/>
    <property type="molecule type" value="Genomic_DNA"/>
</dbReference>
<reference evidence="5 6" key="1">
    <citation type="submission" date="2016-09" db="EMBL/GenBank/DDBJ databases">
        <title>Chromobacterium muskegensis sp. nov., an insecticidal bacterium isolated from Sphagnum bogs.</title>
        <authorList>
            <person name="Sparks M.E."/>
            <person name="Blackburn M.B."/>
            <person name="Gundersen-Rindal D.E."/>
            <person name="Mitchell A."/>
            <person name="Farrar R."/>
            <person name="Kuhar D."/>
        </authorList>
    </citation>
    <scope>NUCLEOTIDE SEQUENCE [LARGE SCALE GENOMIC DNA]</scope>
    <source>
        <strain evidence="5 6">37-2</strain>
    </source>
</reference>
<dbReference type="PANTHER" id="PTHR30055:SF226">
    <property type="entry name" value="HTH-TYPE TRANSCRIPTIONAL REGULATOR PKSA"/>
    <property type="match status" value="1"/>
</dbReference>
<feature type="DNA-binding region" description="H-T-H motif" evidence="2">
    <location>
        <begin position="45"/>
        <end position="64"/>
    </location>
</feature>
<dbReference type="Pfam" id="PF00440">
    <property type="entry name" value="TetR_N"/>
    <property type="match status" value="1"/>
</dbReference>
<dbReference type="Proteomes" id="UP000180088">
    <property type="component" value="Unassembled WGS sequence"/>
</dbReference>
<dbReference type="InterPro" id="IPR041669">
    <property type="entry name" value="TetR_C_15"/>
</dbReference>
<gene>
    <name evidence="5" type="ORF">BI347_18320</name>
</gene>
<proteinExistence type="predicted"/>
<feature type="domain" description="HTH tetR-type" evidence="4">
    <location>
        <begin position="22"/>
        <end position="82"/>
    </location>
</feature>
<dbReference type="InterPro" id="IPR009057">
    <property type="entry name" value="Homeodomain-like_sf"/>
</dbReference>
<protein>
    <submittedName>
        <fullName evidence="5">Transcriptional regulator</fullName>
    </submittedName>
</protein>
<name>A0A1S1WWH3_9NEIS</name>
<keyword evidence="1 2" id="KW-0238">DNA-binding</keyword>
<evidence type="ECO:0000256" key="1">
    <source>
        <dbReference type="ARBA" id="ARBA00023125"/>
    </source>
</evidence>
<evidence type="ECO:0000256" key="3">
    <source>
        <dbReference type="SAM" id="MobiDB-lite"/>
    </source>
</evidence>
<comment type="caution">
    <text evidence="5">The sequence shown here is derived from an EMBL/GenBank/DDBJ whole genome shotgun (WGS) entry which is preliminary data.</text>
</comment>
<dbReference type="SUPFAM" id="SSF46689">
    <property type="entry name" value="Homeodomain-like"/>
    <property type="match status" value="1"/>
</dbReference>
<feature type="region of interest" description="Disordered" evidence="3">
    <location>
        <begin position="207"/>
        <end position="227"/>
    </location>
</feature>
<dbReference type="Pfam" id="PF17918">
    <property type="entry name" value="TetR_C_15"/>
    <property type="match status" value="1"/>
</dbReference>
<evidence type="ECO:0000256" key="2">
    <source>
        <dbReference type="PROSITE-ProRule" id="PRU00335"/>
    </source>
</evidence>
<evidence type="ECO:0000259" key="4">
    <source>
        <dbReference type="PROSITE" id="PS50977"/>
    </source>
</evidence>
<evidence type="ECO:0000313" key="5">
    <source>
        <dbReference type="EMBL" id="OHX11601.1"/>
    </source>
</evidence>
<dbReference type="AlphaFoldDB" id="A0A1S1WWH3"/>
<dbReference type="PROSITE" id="PS50977">
    <property type="entry name" value="HTH_TETR_2"/>
    <property type="match status" value="1"/>
</dbReference>
<evidence type="ECO:0000313" key="6">
    <source>
        <dbReference type="Proteomes" id="UP000180088"/>
    </source>
</evidence>
<dbReference type="Gene3D" id="1.10.357.10">
    <property type="entry name" value="Tetracycline Repressor, domain 2"/>
    <property type="match status" value="1"/>
</dbReference>
<dbReference type="GO" id="GO:0000976">
    <property type="term" value="F:transcription cis-regulatory region binding"/>
    <property type="evidence" value="ECO:0007669"/>
    <property type="project" value="TreeGrafter"/>
</dbReference>
<organism evidence="5 6">
    <name type="scientific">Chromobacterium sphagni</name>
    <dbReference type="NCBI Taxonomy" id="1903179"/>
    <lineage>
        <taxon>Bacteria</taxon>
        <taxon>Pseudomonadati</taxon>
        <taxon>Pseudomonadota</taxon>
        <taxon>Betaproteobacteria</taxon>
        <taxon>Neisseriales</taxon>
        <taxon>Chromobacteriaceae</taxon>
        <taxon>Chromobacterium</taxon>
    </lineage>
</organism>
<dbReference type="InterPro" id="IPR050109">
    <property type="entry name" value="HTH-type_TetR-like_transc_reg"/>
</dbReference>